<dbReference type="InterPro" id="IPR012944">
    <property type="entry name" value="SusD_RagB_dom"/>
</dbReference>
<dbReference type="InterPro" id="IPR011990">
    <property type="entry name" value="TPR-like_helical_dom_sf"/>
</dbReference>
<dbReference type="Gene3D" id="1.25.40.10">
    <property type="entry name" value="Tetratricopeptide repeat domain"/>
    <property type="match status" value="1"/>
</dbReference>
<accession>A0A4R7CUJ7</accession>
<organism evidence="8 9">
    <name type="scientific">Sphingobacterium paludis</name>
    <dbReference type="NCBI Taxonomy" id="1476465"/>
    <lineage>
        <taxon>Bacteria</taxon>
        <taxon>Pseudomonadati</taxon>
        <taxon>Bacteroidota</taxon>
        <taxon>Sphingobacteriia</taxon>
        <taxon>Sphingobacteriales</taxon>
        <taxon>Sphingobacteriaceae</taxon>
        <taxon>Sphingobacterium</taxon>
    </lineage>
</organism>
<feature type="chain" id="PRO_5020900279" evidence="6">
    <location>
        <begin position="21"/>
        <end position="526"/>
    </location>
</feature>
<dbReference type="EMBL" id="SNZV01000008">
    <property type="protein sequence ID" value="TDS11145.1"/>
    <property type="molecule type" value="Genomic_DNA"/>
</dbReference>
<sequence length="526" mass="57757">MKRKFLKYILAAAIAFGASACHDRLDLEPVNDITAGVVYQSVEGYKQSLAKVYGSMAMTGGGGTGSSDIQGIDAGASDFLRLYWNLQEVASDIAICAWVQDPGVSEINSLTWSSNNVMLMGMYARSLYQITVANDFLRESTDDKLASRGIGGADAETIRQFRTEARFLRAFQYWVLMDLFGNPPFVTEDNTIGKVPPAQITRAELFNYVESELLAIQDAMIAPRQNEYGRADQAAAWMLLSRLYLNAEVYTGTARYNDALAYASRVINSAYTLKTNYAHLFLADNNLGQDEVILSINYDAIRTQNFGGTTFLVNSSSGSGMNMASLGIPNGGWGGNRSRRTLSAKFPDPSGQTDRRAMFFGDNPNIADPSIFQQGLAVTKFKNIDRAGNAAPSNDGTQVSVDFPLMRLADAYLIYAEAVLRGGGGTMGEAVNYVNTVRRRAFGNTTGDVNSINLDFILDERAREFYWEGYRRTDLIRFGRYTGSNYVWPFKGGTVSGTSVPDFRTIYPLPASDVIANPNLTQNPGY</sequence>
<keyword evidence="4" id="KW-0472">Membrane</keyword>
<evidence type="ECO:0000313" key="9">
    <source>
        <dbReference type="Proteomes" id="UP000294752"/>
    </source>
</evidence>
<feature type="domain" description="RagB/SusD" evidence="7">
    <location>
        <begin position="378"/>
        <end position="526"/>
    </location>
</feature>
<dbReference type="SUPFAM" id="SSF48452">
    <property type="entry name" value="TPR-like"/>
    <property type="match status" value="1"/>
</dbReference>
<evidence type="ECO:0000256" key="3">
    <source>
        <dbReference type="ARBA" id="ARBA00022729"/>
    </source>
</evidence>
<protein>
    <submittedName>
        <fullName evidence="8">Putative outer membrane starch-binding protein</fullName>
    </submittedName>
</protein>
<dbReference type="OrthoDB" id="9783641at2"/>
<evidence type="ECO:0000259" key="7">
    <source>
        <dbReference type="Pfam" id="PF07980"/>
    </source>
</evidence>
<dbReference type="Pfam" id="PF07980">
    <property type="entry name" value="SusD_RagB"/>
    <property type="match status" value="1"/>
</dbReference>
<evidence type="ECO:0000256" key="6">
    <source>
        <dbReference type="SAM" id="SignalP"/>
    </source>
</evidence>
<dbReference type="Gene3D" id="1.25.40.390">
    <property type="match status" value="1"/>
</dbReference>
<evidence type="ECO:0000256" key="4">
    <source>
        <dbReference type="ARBA" id="ARBA00023136"/>
    </source>
</evidence>
<name>A0A4R7CUJ7_9SPHI</name>
<feature type="signal peptide" evidence="6">
    <location>
        <begin position="1"/>
        <end position="20"/>
    </location>
</feature>
<dbReference type="Proteomes" id="UP000294752">
    <property type="component" value="Unassembled WGS sequence"/>
</dbReference>
<dbReference type="RefSeq" id="WP_133641572.1">
    <property type="nucleotide sequence ID" value="NZ_SNZV01000008.1"/>
</dbReference>
<gene>
    <name evidence="8" type="ORF">B0I21_108205</name>
</gene>
<keyword evidence="5" id="KW-0998">Cell outer membrane</keyword>
<comment type="similarity">
    <text evidence="2">Belongs to the SusD family.</text>
</comment>
<evidence type="ECO:0000256" key="2">
    <source>
        <dbReference type="ARBA" id="ARBA00006275"/>
    </source>
</evidence>
<comment type="subcellular location">
    <subcellularLocation>
        <location evidence="1">Cell outer membrane</location>
    </subcellularLocation>
</comment>
<dbReference type="Gene3D" id="1.10.3780.10">
    <property type="entry name" value="SusD-like"/>
    <property type="match status" value="1"/>
</dbReference>
<reference evidence="8 9" key="1">
    <citation type="submission" date="2019-03" db="EMBL/GenBank/DDBJ databases">
        <title>Genomic Encyclopedia of Type Strains, Phase III (KMG-III): the genomes of soil and plant-associated and newly described type strains.</title>
        <authorList>
            <person name="Whitman W."/>
        </authorList>
    </citation>
    <scope>NUCLEOTIDE SEQUENCE [LARGE SCALE GENOMIC DNA]</scope>
    <source>
        <strain evidence="8 9">CGMCC 1.12801</strain>
    </source>
</reference>
<evidence type="ECO:0000313" key="8">
    <source>
        <dbReference type="EMBL" id="TDS11145.1"/>
    </source>
</evidence>
<dbReference type="PROSITE" id="PS51257">
    <property type="entry name" value="PROKAR_LIPOPROTEIN"/>
    <property type="match status" value="1"/>
</dbReference>
<evidence type="ECO:0000256" key="5">
    <source>
        <dbReference type="ARBA" id="ARBA00023237"/>
    </source>
</evidence>
<proteinExistence type="inferred from homology"/>
<evidence type="ECO:0000256" key="1">
    <source>
        <dbReference type="ARBA" id="ARBA00004442"/>
    </source>
</evidence>
<dbReference type="AlphaFoldDB" id="A0A4R7CUJ7"/>
<dbReference type="GO" id="GO:0009279">
    <property type="term" value="C:cell outer membrane"/>
    <property type="evidence" value="ECO:0007669"/>
    <property type="project" value="UniProtKB-SubCell"/>
</dbReference>
<comment type="caution">
    <text evidence="8">The sequence shown here is derived from an EMBL/GenBank/DDBJ whole genome shotgun (WGS) entry which is preliminary data.</text>
</comment>
<keyword evidence="9" id="KW-1185">Reference proteome</keyword>
<keyword evidence="3 6" id="KW-0732">Signal</keyword>
<dbReference type="CDD" id="cd08977">
    <property type="entry name" value="SusD"/>
    <property type="match status" value="1"/>
</dbReference>